<keyword evidence="3 6" id="KW-0812">Transmembrane</keyword>
<comment type="subcellular location">
    <subcellularLocation>
        <location evidence="1 6">Cell membrane</location>
        <topology evidence="1 6">Multi-pass membrane protein</topology>
    </subcellularLocation>
</comment>
<dbReference type="EMBL" id="AJWK01009581">
    <property type="status" value="NOT_ANNOTATED_CDS"/>
    <property type="molecule type" value="Genomic_DNA"/>
</dbReference>
<dbReference type="AlphaFoldDB" id="A0A3F2ZDA2"/>
<keyword evidence="2 6" id="KW-1003">Cell membrane</keyword>
<evidence type="ECO:0000256" key="6">
    <source>
        <dbReference type="RuleBase" id="RU363108"/>
    </source>
</evidence>
<name>A0A3F2ZDA2_LUTLO</name>
<proteinExistence type="inferred from homology"/>
<feature type="transmembrane region" description="Helical" evidence="6">
    <location>
        <begin position="228"/>
        <end position="253"/>
    </location>
</feature>
<feature type="transmembrane region" description="Helical" evidence="6">
    <location>
        <begin position="76"/>
        <end position="98"/>
    </location>
</feature>
<evidence type="ECO:0000256" key="3">
    <source>
        <dbReference type="ARBA" id="ARBA00022692"/>
    </source>
</evidence>
<keyword evidence="5 6" id="KW-0472">Membrane</keyword>
<evidence type="ECO:0000256" key="2">
    <source>
        <dbReference type="ARBA" id="ARBA00022475"/>
    </source>
</evidence>
<dbReference type="InterPro" id="IPR013604">
    <property type="entry name" value="7TM_chemorcpt"/>
</dbReference>
<organism evidence="7 8">
    <name type="scientific">Lutzomyia longipalpis</name>
    <name type="common">Sand fly</name>
    <dbReference type="NCBI Taxonomy" id="7200"/>
    <lineage>
        <taxon>Eukaryota</taxon>
        <taxon>Metazoa</taxon>
        <taxon>Ecdysozoa</taxon>
        <taxon>Arthropoda</taxon>
        <taxon>Hexapoda</taxon>
        <taxon>Insecta</taxon>
        <taxon>Pterygota</taxon>
        <taxon>Neoptera</taxon>
        <taxon>Endopterygota</taxon>
        <taxon>Diptera</taxon>
        <taxon>Nematocera</taxon>
        <taxon>Psychodoidea</taxon>
        <taxon>Psychodidae</taxon>
        <taxon>Lutzomyia</taxon>
        <taxon>Lutzomyia</taxon>
    </lineage>
</organism>
<dbReference type="Pfam" id="PF08395">
    <property type="entry name" value="7tm_7"/>
    <property type="match status" value="1"/>
</dbReference>
<dbReference type="VEuPathDB" id="VectorBase:LLOJ010871"/>
<dbReference type="GO" id="GO:0050909">
    <property type="term" value="P:sensory perception of taste"/>
    <property type="evidence" value="ECO:0007669"/>
    <property type="project" value="InterPro"/>
</dbReference>
<feature type="transmembrane region" description="Helical" evidence="6">
    <location>
        <begin position="165"/>
        <end position="185"/>
    </location>
</feature>
<keyword evidence="4 6" id="KW-1133">Transmembrane helix</keyword>
<feature type="transmembrane region" description="Helical" evidence="6">
    <location>
        <begin position="33"/>
        <end position="56"/>
    </location>
</feature>
<accession>A0A3F2ZDA2</accession>
<evidence type="ECO:0000256" key="5">
    <source>
        <dbReference type="ARBA" id="ARBA00023136"/>
    </source>
</evidence>
<comment type="similarity">
    <text evidence="6">Belongs to the insect chemoreceptor superfamily. Gustatory receptor (GR) family.</text>
</comment>
<comment type="function">
    <text evidence="6">Gustatory receptor which mediates acceptance or avoidance behavior, depending on its substrates.</text>
</comment>
<evidence type="ECO:0000313" key="7">
    <source>
        <dbReference type="EnsemblMetazoa" id="LLOJ010871-PA"/>
    </source>
</evidence>
<feature type="transmembrane region" description="Helical" evidence="6">
    <location>
        <begin position="265"/>
        <end position="287"/>
    </location>
</feature>
<evidence type="ECO:0000256" key="1">
    <source>
        <dbReference type="ARBA" id="ARBA00004651"/>
    </source>
</evidence>
<dbReference type="GO" id="GO:0007165">
    <property type="term" value="P:signal transduction"/>
    <property type="evidence" value="ECO:0007669"/>
    <property type="project" value="UniProtKB-KW"/>
</dbReference>
<dbReference type="Proteomes" id="UP000092461">
    <property type="component" value="Unassembled WGS sequence"/>
</dbReference>
<dbReference type="GO" id="GO:0005886">
    <property type="term" value="C:plasma membrane"/>
    <property type="evidence" value="ECO:0007669"/>
    <property type="project" value="UniProtKB-SubCell"/>
</dbReference>
<feature type="transmembrane region" description="Helical" evidence="6">
    <location>
        <begin position="349"/>
        <end position="367"/>
    </location>
</feature>
<keyword evidence="6" id="KW-0675">Receptor</keyword>
<dbReference type="EnsemblMetazoa" id="LLOJ010871-RA">
    <property type="protein sequence ID" value="LLOJ010871-PA"/>
    <property type="gene ID" value="LLOJ010871"/>
</dbReference>
<evidence type="ECO:0000256" key="4">
    <source>
        <dbReference type="ARBA" id="ARBA00022989"/>
    </source>
</evidence>
<protein>
    <recommendedName>
        <fullName evidence="6">Gustatory receptor</fullName>
    </recommendedName>
</protein>
<sequence length="374" mass="43537">MSFVHRLGWLFEFQKIISIPNFSENGNIRPISIALRIIILILSFSFTCIDIVNIGINGNIHPFRISKMNSSALFTFLTSASFFSNRLGFIFLIIYSLISNRSHLKFIKSALQFENRTGNYIKPSLKNRKIKIIRNLLVFLTIVFYVIISILSYPFHSIDFDTKSILSHIFFGIVLIIDILTIYYCSCIFKEFLNFTELLVKYFNVSSHSNYLDILMDLFRIIPLLNSALGGTVFVIISKQILMGCLSVYYNIWLFTSHPLTASETYILVCSAMWRSHYMISVALLYISGNKLTEKIEELLRKQNNLSCWMEERNLEKYHKFNKEQFQLWRFHSETRLLATGSTEINNSGIFPIFSFIVTCLVIMIQFKQMEDST</sequence>
<reference evidence="7" key="1">
    <citation type="submission" date="2020-05" db="UniProtKB">
        <authorList>
            <consortium name="EnsemblMetazoa"/>
        </authorList>
    </citation>
    <scope>IDENTIFICATION</scope>
    <source>
        <strain evidence="7">Jacobina</strain>
    </source>
</reference>
<keyword evidence="6" id="KW-0807">Transducer</keyword>
<keyword evidence="8" id="KW-1185">Reference proteome</keyword>
<evidence type="ECO:0000313" key="8">
    <source>
        <dbReference type="Proteomes" id="UP000092461"/>
    </source>
</evidence>
<feature type="transmembrane region" description="Helical" evidence="6">
    <location>
        <begin position="132"/>
        <end position="153"/>
    </location>
</feature>